<dbReference type="Proteomes" id="UP000236291">
    <property type="component" value="Unassembled WGS sequence"/>
</dbReference>
<evidence type="ECO:0000313" key="2">
    <source>
        <dbReference type="Proteomes" id="UP000236291"/>
    </source>
</evidence>
<protein>
    <submittedName>
        <fullName evidence="1">1-aminocyclopropane-1-carboxylate oxidase-like protein</fullName>
    </submittedName>
</protein>
<name>A0A2K3M535_TRIPR</name>
<feature type="non-terminal residue" evidence="1">
    <location>
        <position position="58"/>
    </location>
</feature>
<gene>
    <name evidence="1" type="ORF">L195_g041976</name>
</gene>
<reference evidence="1 2" key="1">
    <citation type="journal article" date="2014" name="Am. J. Bot.">
        <title>Genome assembly and annotation for red clover (Trifolium pratense; Fabaceae).</title>
        <authorList>
            <person name="Istvanek J."/>
            <person name="Jaros M."/>
            <person name="Krenek A."/>
            <person name="Repkova J."/>
        </authorList>
    </citation>
    <scope>NUCLEOTIDE SEQUENCE [LARGE SCALE GENOMIC DNA]</scope>
    <source>
        <strain evidence="2">cv. Tatra</strain>
        <tissue evidence="1">Young leaves</tissue>
    </source>
</reference>
<comment type="caution">
    <text evidence="1">The sequence shown here is derived from an EMBL/GenBank/DDBJ whole genome shotgun (WGS) entry which is preliminary data.</text>
</comment>
<reference evidence="1 2" key="2">
    <citation type="journal article" date="2017" name="Front. Plant Sci.">
        <title>Gene Classification and Mining of Molecular Markers Useful in Red Clover (Trifolium pratense) Breeding.</title>
        <authorList>
            <person name="Istvanek J."/>
            <person name="Dluhosova J."/>
            <person name="Dluhos P."/>
            <person name="Patkova L."/>
            <person name="Nedelnik J."/>
            <person name="Repkova J."/>
        </authorList>
    </citation>
    <scope>NUCLEOTIDE SEQUENCE [LARGE SCALE GENOMIC DNA]</scope>
    <source>
        <strain evidence="2">cv. Tatra</strain>
        <tissue evidence="1">Young leaves</tissue>
    </source>
</reference>
<dbReference type="STRING" id="57577.A0A2K3M535"/>
<proteinExistence type="predicted"/>
<dbReference type="AlphaFoldDB" id="A0A2K3M535"/>
<dbReference type="EMBL" id="ASHM01049856">
    <property type="protein sequence ID" value="PNX85902.1"/>
    <property type="molecule type" value="Genomic_DNA"/>
</dbReference>
<organism evidence="1 2">
    <name type="scientific">Trifolium pratense</name>
    <name type="common">Red clover</name>
    <dbReference type="NCBI Taxonomy" id="57577"/>
    <lineage>
        <taxon>Eukaryota</taxon>
        <taxon>Viridiplantae</taxon>
        <taxon>Streptophyta</taxon>
        <taxon>Embryophyta</taxon>
        <taxon>Tracheophyta</taxon>
        <taxon>Spermatophyta</taxon>
        <taxon>Magnoliopsida</taxon>
        <taxon>eudicotyledons</taxon>
        <taxon>Gunneridae</taxon>
        <taxon>Pentapetalae</taxon>
        <taxon>rosids</taxon>
        <taxon>fabids</taxon>
        <taxon>Fabales</taxon>
        <taxon>Fabaceae</taxon>
        <taxon>Papilionoideae</taxon>
        <taxon>50 kb inversion clade</taxon>
        <taxon>NPAAA clade</taxon>
        <taxon>Hologalegina</taxon>
        <taxon>IRL clade</taxon>
        <taxon>Trifolieae</taxon>
        <taxon>Trifolium</taxon>
    </lineage>
</organism>
<accession>A0A2K3M535</accession>
<sequence length="58" mass="6318">MEGGTGLDYDRKSAVKEFDDSKAGVQGLIENGVTKVPQMFYCQQSNINDSSVNESNSK</sequence>
<evidence type="ECO:0000313" key="1">
    <source>
        <dbReference type="EMBL" id="PNX85902.1"/>
    </source>
</evidence>